<feature type="region of interest" description="Disordered" evidence="12">
    <location>
        <begin position="412"/>
        <end position="435"/>
    </location>
</feature>
<evidence type="ECO:0000259" key="13">
    <source>
        <dbReference type="PROSITE" id="PS51462"/>
    </source>
</evidence>
<dbReference type="GO" id="GO:0140933">
    <property type="term" value="F:5'-(N(7)-methylguanosine 5'-triphospho)-[mRNA] hydrolase activity"/>
    <property type="evidence" value="ECO:0007669"/>
    <property type="project" value="InterPro"/>
</dbReference>
<keyword evidence="7" id="KW-0378">Hydrolase</keyword>
<dbReference type="FunFam" id="2.30.170.20:FF:000003">
    <property type="entry name" value="60S ribosomal protein L24"/>
    <property type="match status" value="1"/>
</dbReference>
<keyword evidence="9 14" id="KW-0689">Ribosomal protein</keyword>
<dbReference type="SUPFAM" id="SSF57716">
    <property type="entry name" value="Glucocorticoid receptor-like (DNA-binding domain)"/>
    <property type="match status" value="1"/>
</dbReference>
<dbReference type="InterPro" id="IPR036189">
    <property type="entry name" value="DCP2_BoxA_sf"/>
</dbReference>
<feature type="domain" description="Nudix hydrolase" evidence="13">
    <location>
        <begin position="246"/>
        <end position="382"/>
    </location>
</feature>
<comment type="similarity">
    <text evidence="3">Belongs to the Nudix hydrolase family. DCP2 subfamily.</text>
</comment>
<dbReference type="CDD" id="cd00472">
    <property type="entry name" value="Ribosomal_L24e_L24"/>
    <property type="match status" value="1"/>
</dbReference>
<dbReference type="GeneID" id="94193203"/>
<keyword evidence="6" id="KW-0479">Metal-binding</keyword>
<evidence type="ECO:0000313" key="15">
    <source>
        <dbReference type="Proteomes" id="UP001497744"/>
    </source>
</evidence>
<dbReference type="GO" id="GO:0000184">
    <property type="term" value="P:nuclear-transcribed mRNA catabolic process, nonsense-mediated decay"/>
    <property type="evidence" value="ECO:0007669"/>
    <property type="project" value="InterPro"/>
</dbReference>
<dbReference type="SUPFAM" id="SSF140586">
    <property type="entry name" value="Dcp2 domain-like"/>
    <property type="match status" value="1"/>
</dbReference>
<evidence type="ECO:0000256" key="11">
    <source>
        <dbReference type="ARBA" id="ARBA00023274"/>
    </source>
</evidence>
<dbReference type="GO" id="GO:0003735">
    <property type="term" value="F:structural constituent of ribosome"/>
    <property type="evidence" value="ECO:0007669"/>
    <property type="project" value="UniProtKB-ARBA"/>
</dbReference>
<dbReference type="SMART" id="SM01125">
    <property type="entry name" value="DCP2"/>
    <property type="match status" value="1"/>
</dbReference>
<dbReference type="InterPro" id="IPR044099">
    <property type="entry name" value="Dcp2_NUDIX"/>
</dbReference>
<dbReference type="PANTHER" id="PTHR23114">
    <property type="entry name" value="M7GPPPN-MRNA HYDROLASE"/>
    <property type="match status" value="1"/>
</dbReference>
<dbReference type="InterPro" id="IPR007722">
    <property type="entry name" value="DCP2_BoxA"/>
</dbReference>
<dbReference type="GO" id="GO:0005840">
    <property type="term" value="C:ribosome"/>
    <property type="evidence" value="ECO:0007669"/>
    <property type="project" value="UniProtKB-KW"/>
</dbReference>
<comment type="subcellular location">
    <subcellularLocation>
        <location evidence="2">Cytoplasm</location>
    </subcellularLocation>
</comment>
<evidence type="ECO:0000256" key="2">
    <source>
        <dbReference type="ARBA" id="ARBA00004496"/>
    </source>
</evidence>
<dbReference type="Gene3D" id="1.10.10.1050">
    <property type="entry name" value="Dcp2, box A domain"/>
    <property type="match status" value="1"/>
</dbReference>
<dbReference type="Pfam" id="PF00293">
    <property type="entry name" value="NUDIX"/>
    <property type="match status" value="1"/>
</dbReference>
<evidence type="ECO:0000256" key="1">
    <source>
        <dbReference type="ARBA" id="ARBA00001936"/>
    </source>
</evidence>
<evidence type="ECO:0000256" key="9">
    <source>
        <dbReference type="ARBA" id="ARBA00022980"/>
    </source>
</evidence>
<name>A0AAV4LP56_BABCB</name>
<evidence type="ECO:0000256" key="5">
    <source>
        <dbReference type="ARBA" id="ARBA00022490"/>
    </source>
</evidence>
<comment type="similarity">
    <text evidence="4">Belongs to the eukaryotic ribosomal protein eL24 family.</text>
</comment>
<feature type="region of interest" description="Disordered" evidence="12">
    <location>
        <begin position="31"/>
        <end position="62"/>
    </location>
</feature>
<gene>
    <name evidence="14" type="ORF">BcabD6B2_11550</name>
</gene>
<feature type="compositionally biased region" description="Low complexity" evidence="12">
    <location>
        <begin position="118"/>
        <end position="127"/>
    </location>
</feature>
<dbReference type="Gene3D" id="3.90.79.10">
    <property type="entry name" value="Nucleoside Triphosphate Pyrophosphohydrolase"/>
    <property type="match status" value="1"/>
</dbReference>
<dbReference type="GO" id="GO:1990904">
    <property type="term" value="C:ribonucleoprotein complex"/>
    <property type="evidence" value="ECO:0007669"/>
    <property type="project" value="UniProtKB-KW"/>
</dbReference>
<dbReference type="GO" id="GO:0005737">
    <property type="term" value="C:cytoplasm"/>
    <property type="evidence" value="ECO:0007669"/>
    <property type="project" value="UniProtKB-SubCell"/>
</dbReference>
<evidence type="ECO:0000256" key="8">
    <source>
        <dbReference type="ARBA" id="ARBA00022884"/>
    </source>
</evidence>
<protein>
    <submittedName>
        <fullName evidence="14">Ribosomal protein L24e, putative</fullName>
    </submittedName>
</protein>
<evidence type="ECO:0000256" key="4">
    <source>
        <dbReference type="ARBA" id="ARBA00005647"/>
    </source>
</evidence>
<organism evidence="14 15">
    <name type="scientific">Babesia caballi</name>
    <dbReference type="NCBI Taxonomy" id="5871"/>
    <lineage>
        <taxon>Eukaryota</taxon>
        <taxon>Sar</taxon>
        <taxon>Alveolata</taxon>
        <taxon>Apicomplexa</taxon>
        <taxon>Aconoidasida</taxon>
        <taxon>Piroplasmida</taxon>
        <taxon>Babesiidae</taxon>
        <taxon>Babesia</taxon>
    </lineage>
</organism>
<dbReference type="Gene3D" id="2.30.170.20">
    <property type="entry name" value="Ribosomal protein L24e"/>
    <property type="match status" value="1"/>
</dbReference>
<reference evidence="14 15" key="1">
    <citation type="submission" date="2021-06" db="EMBL/GenBank/DDBJ databases">
        <title>Genome sequence of Babesia caballi.</title>
        <authorList>
            <person name="Yamagishi J."/>
            <person name="Kidaka T."/>
            <person name="Ochi A."/>
        </authorList>
    </citation>
    <scope>NUCLEOTIDE SEQUENCE [LARGE SCALE GENOMIC DNA]</scope>
    <source>
        <strain evidence="14">USDA-D6B2</strain>
    </source>
</reference>
<dbReference type="InterPro" id="IPR038630">
    <property type="entry name" value="L24e/L24_sf"/>
</dbReference>
<dbReference type="GO" id="GO:0003729">
    <property type="term" value="F:mRNA binding"/>
    <property type="evidence" value="ECO:0007669"/>
    <property type="project" value="UniProtKB-ARBA"/>
</dbReference>
<comment type="caution">
    <text evidence="14">The sequence shown here is derived from an EMBL/GenBank/DDBJ whole genome shotgun (WGS) entry which is preliminary data.</text>
</comment>
<dbReference type="GO" id="GO:0000290">
    <property type="term" value="P:deadenylation-dependent decapping of nuclear-transcribed mRNA"/>
    <property type="evidence" value="ECO:0007669"/>
    <property type="project" value="InterPro"/>
</dbReference>
<evidence type="ECO:0000256" key="3">
    <source>
        <dbReference type="ARBA" id="ARBA00005279"/>
    </source>
</evidence>
<evidence type="ECO:0000256" key="10">
    <source>
        <dbReference type="ARBA" id="ARBA00023211"/>
    </source>
</evidence>
<dbReference type="AlphaFoldDB" id="A0AAV4LP56"/>
<proteinExistence type="inferred from homology"/>
<evidence type="ECO:0000256" key="7">
    <source>
        <dbReference type="ARBA" id="ARBA00022801"/>
    </source>
</evidence>
<dbReference type="InterPro" id="IPR000086">
    <property type="entry name" value="NUDIX_hydrolase_dom"/>
</dbReference>
<comment type="cofactor">
    <cofactor evidence="1">
        <name>Mn(2+)</name>
        <dbReference type="ChEBI" id="CHEBI:29035"/>
    </cofactor>
</comment>
<feature type="region of interest" description="Disordered" evidence="12">
    <location>
        <begin position="626"/>
        <end position="662"/>
    </location>
</feature>
<dbReference type="GO" id="GO:0030145">
    <property type="term" value="F:manganese ion binding"/>
    <property type="evidence" value="ECO:0007669"/>
    <property type="project" value="InterPro"/>
</dbReference>
<keyword evidence="11" id="KW-0687">Ribonucleoprotein</keyword>
<dbReference type="Proteomes" id="UP001497744">
    <property type="component" value="Unassembled WGS sequence"/>
</dbReference>
<dbReference type="RefSeq" id="XP_067713791.1">
    <property type="nucleotide sequence ID" value="XM_067857690.1"/>
</dbReference>
<dbReference type="Gene3D" id="6.10.250.1270">
    <property type="match status" value="1"/>
</dbReference>
<dbReference type="InterPro" id="IPR000988">
    <property type="entry name" value="Ribosomal_eL24-rel_N"/>
</dbReference>
<keyword evidence="10" id="KW-0464">Manganese</keyword>
<sequence length="662" mass="73939">MSPRSSFSGFSGERDSADVLVSNLKRALGLRVGTAQESPVTSASFSSARQGARRLSVEAHDQGIGTALPRAQAPAQRHTAAQYDEAALSRPPSVLAPPPSAFAPVTLGSDFHDRDPDSSSSSSVPSSCVSVADGDSWMSDHRAMYLQTNRNVDPDMLDQALSDCYGRFVALLPEEVLCDEIRLCFFLREAYWWYCDKWVLRHPTTLKPMGFNGFLTMVCNDCPLLRSFVNPKDVKRLMDSWSRYNKRIPLRGGILLNEACDKVLMVQCYKSNNWTFPRGKMDEAEADVDCAAREIMEEVGLDVRGVIHPGAFLECEVEGRNIKLFIVPGMKESDDLKPNTDFEIGDIKWVPLEVLGDLMRKQSSGFQMFHARQFVPGLWEFVREFRRGSMKSHFPQAYDAFVRTGGAAEIGPLPALKPRRESSTPTAAASSRPCRAATYGNERRSEYSCHETFGESSGWSADEMFRVNREKFGVTSTYREESPQGTIAQIYRYTIIPSPFVVLSEMATVTTTIKTELCSFTDYRVYPGRGQKFVARDGKVYFFINSKSASLHKQRVKPAKVKWTPSWRKANKKFQTEVSHRRRSKKAAKYQKAFLGLSLDELKAKRATATKSDSKLNPKQAMLAEAKEKAKKLKGAGPKPAGVAPSKQAAIPKKITKTSMRK</sequence>
<dbReference type="EMBL" id="BPLF01000001">
    <property type="protein sequence ID" value="GIX61720.1"/>
    <property type="molecule type" value="Genomic_DNA"/>
</dbReference>
<feature type="compositionally biased region" description="Low complexity" evidence="12">
    <location>
        <begin position="423"/>
        <end position="433"/>
    </location>
</feature>
<dbReference type="SUPFAM" id="SSF55811">
    <property type="entry name" value="Nudix"/>
    <property type="match status" value="1"/>
</dbReference>
<dbReference type="InterPro" id="IPR020084">
    <property type="entry name" value="NUDIX_hydrolase_CS"/>
</dbReference>
<evidence type="ECO:0000256" key="12">
    <source>
        <dbReference type="SAM" id="MobiDB-lite"/>
    </source>
</evidence>
<dbReference type="Pfam" id="PF05026">
    <property type="entry name" value="DCP2"/>
    <property type="match status" value="1"/>
</dbReference>
<dbReference type="InterPro" id="IPR015797">
    <property type="entry name" value="NUDIX_hydrolase-like_dom_sf"/>
</dbReference>
<keyword evidence="15" id="KW-1185">Reference proteome</keyword>
<accession>A0AAV4LP56</accession>
<dbReference type="PROSITE" id="PS00893">
    <property type="entry name" value="NUDIX_BOX"/>
    <property type="match status" value="1"/>
</dbReference>
<dbReference type="PROSITE" id="PS51462">
    <property type="entry name" value="NUDIX"/>
    <property type="match status" value="1"/>
</dbReference>
<evidence type="ECO:0000256" key="6">
    <source>
        <dbReference type="ARBA" id="ARBA00022723"/>
    </source>
</evidence>
<feature type="compositionally biased region" description="Polar residues" evidence="12">
    <location>
        <begin position="35"/>
        <end position="49"/>
    </location>
</feature>
<feature type="region of interest" description="Disordered" evidence="12">
    <location>
        <begin position="106"/>
        <end position="127"/>
    </location>
</feature>
<keyword evidence="8" id="KW-0694">RNA-binding</keyword>
<dbReference type="CDD" id="cd03672">
    <property type="entry name" value="NUDIX_Dcp2p_Nudt20"/>
    <property type="match status" value="1"/>
</dbReference>
<evidence type="ECO:0000313" key="14">
    <source>
        <dbReference type="EMBL" id="GIX61720.1"/>
    </source>
</evidence>
<dbReference type="PANTHER" id="PTHR23114:SF17">
    <property type="entry name" value="M7GPPPN-MRNA HYDROLASE"/>
    <property type="match status" value="1"/>
</dbReference>
<keyword evidence="5" id="KW-0963">Cytoplasm</keyword>
<dbReference type="Pfam" id="PF01246">
    <property type="entry name" value="Ribosomal_L24e"/>
    <property type="match status" value="1"/>
</dbReference>